<protein>
    <recommendedName>
        <fullName evidence="5">DUF3558 domain-containing protein</fullName>
    </recommendedName>
</protein>
<organism evidence="3 4">
    <name type="scientific">Dietzia timorensis</name>
    <dbReference type="NCBI Taxonomy" id="499555"/>
    <lineage>
        <taxon>Bacteria</taxon>
        <taxon>Bacillati</taxon>
        <taxon>Actinomycetota</taxon>
        <taxon>Actinomycetes</taxon>
        <taxon>Mycobacteriales</taxon>
        <taxon>Dietziaceae</taxon>
        <taxon>Dietzia</taxon>
    </lineage>
</organism>
<feature type="region of interest" description="Disordered" evidence="1">
    <location>
        <begin position="246"/>
        <end position="283"/>
    </location>
</feature>
<accession>A0A173LRH9</accession>
<dbReference type="AlphaFoldDB" id="A0A173LRH9"/>
<dbReference type="RefSeq" id="WP_067474085.1">
    <property type="nucleotide sequence ID" value="NZ_CP015961.1"/>
</dbReference>
<feature type="signal peptide" evidence="2">
    <location>
        <begin position="1"/>
        <end position="29"/>
    </location>
</feature>
<reference evidence="3 4" key="1">
    <citation type="submission" date="2016-06" db="EMBL/GenBank/DDBJ databases">
        <title>Complete genome sequence of a saline-alkali tolerant type strain Dietzia timorensis ID05-A0528T.</title>
        <authorList>
            <person name="Wu X."/>
        </authorList>
    </citation>
    <scope>NUCLEOTIDE SEQUENCE [LARGE SCALE GENOMIC DNA]</scope>
    <source>
        <strain evidence="3 4">ID05-A0528</strain>
    </source>
</reference>
<feature type="region of interest" description="Disordered" evidence="1">
    <location>
        <begin position="31"/>
        <end position="71"/>
    </location>
</feature>
<sequence length="348" mass="36000">MTESPSARRVPPLARLGAAFALVPALALGACAPRTDSGSPQEPVENTRLTSIEPAPVADSELAPTDRGPLPNVCDEVALSVAEVSQITGLSLPSSEPAPPGGRPEMCAYGSSWDDPASLFLSLEGNKDAPSTSATTSATATSTAADGGDSDAGTEESDEEDDRLTAENSVFVSARELHDDDSPEELLESIPEIAGPIYECALDTHDVALPELDTSGYASLETSGEGDGVSALGPVSGYGMATEFGDATSTQSTASTTATSSARPSRGAGAAGERAREDRESEETVDLEILRCDNDPTGHVPHVQAFFVTDSQLWQVSMTVSDEDADDLTTDQEAEGLFALAAYISENV</sequence>
<keyword evidence="2" id="KW-0732">Signal</keyword>
<feature type="compositionally biased region" description="Low complexity" evidence="1">
    <location>
        <begin position="247"/>
        <end position="272"/>
    </location>
</feature>
<evidence type="ECO:0000256" key="1">
    <source>
        <dbReference type="SAM" id="MobiDB-lite"/>
    </source>
</evidence>
<evidence type="ECO:0000256" key="2">
    <source>
        <dbReference type="SAM" id="SignalP"/>
    </source>
</evidence>
<gene>
    <name evidence="3" type="ORF">BJL86_3033</name>
</gene>
<feature type="chain" id="PRO_5039220871" description="DUF3558 domain-containing protein" evidence="2">
    <location>
        <begin position="30"/>
        <end position="348"/>
    </location>
</feature>
<name>A0A173LRH9_9ACTN</name>
<feature type="compositionally biased region" description="Acidic residues" evidence="1">
    <location>
        <begin position="148"/>
        <end position="162"/>
    </location>
</feature>
<dbReference type="EMBL" id="CP015961">
    <property type="protein sequence ID" value="ANI93792.1"/>
    <property type="molecule type" value="Genomic_DNA"/>
</dbReference>
<feature type="compositionally biased region" description="Low complexity" evidence="1">
    <location>
        <begin position="131"/>
        <end position="147"/>
    </location>
</feature>
<dbReference type="Proteomes" id="UP000186104">
    <property type="component" value="Chromosome"/>
</dbReference>
<evidence type="ECO:0000313" key="3">
    <source>
        <dbReference type="EMBL" id="ANI93792.1"/>
    </source>
</evidence>
<feature type="region of interest" description="Disordered" evidence="1">
    <location>
        <begin position="90"/>
        <end position="109"/>
    </location>
</feature>
<keyword evidence="4" id="KW-1185">Reference proteome</keyword>
<feature type="region of interest" description="Disordered" evidence="1">
    <location>
        <begin position="122"/>
        <end position="167"/>
    </location>
</feature>
<evidence type="ECO:0000313" key="4">
    <source>
        <dbReference type="Proteomes" id="UP000186104"/>
    </source>
</evidence>
<evidence type="ECO:0008006" key="5">
    <source>
        <dbReference type="Google" id="ProtNLM"/>
    </source>
</evidence>
<proteinExistence type="predicted"/>
<dbReference type="KEGG" id="dtm:BJL86_3033"/>